<comment type="similarity">
    <text evidence="1 4">Belongs to the bacterial histone-like protein family.</text>
</comment>
<dbReference type="InterPro" id="IPR020816">
    <property type="entry name" value="Histone-like_DNA-bd_CS"/>
</dbReference>
<dbReference type="GO" id="GO:0003677">
    <property type="term" value="F:DNA binding"/>
    <property type="evidence" value="ECO:0007669"/>
    <property type="project" value="UniProtKB-KW"/>
</dbReference>
<protein>
    <submittedName>
        <fullName evidence="5">HU family DNA-binding protein</fullName>
    </submittedName>
</protein>
<dbReference type="InterPro" id="IPR010992">
    <property type="entry name" value="IHF-like_DNA-bd_dom_sf"/>
</dbReference>
<evidence type="ECO:0000256" key="4">
    <source>
        <dbReference type="RuleBase" id="RU003939"/>
    </source>
</evidence>
<evidence type="ECO:0000313" key="6">
    <source>
        <dbReference type="Proteomes" id="UP001326613"/>
    </source>
</evidence>
<dbReference type="PROSITE" id="PS00045">
    <property type="entry name" value="HISTONE_LIKE"/>
    <property type="match status" value="1"/>
</dbReference>
<dbReference type="RefSeq" id="WP_323737866.1">
    <property type="nucleotide sequence ID" value="NZ_CP112932.1"/>
</dbReference>
<evidence type="ECO:0000256" key="2">
    <source>
        <dbReference type="ARBA" id="ARBA00023067"/>
    </source>
</evidence>
<dbReference type="Proteomes" id="UP001326613">
    <property type="component" value="Chromosome"/>
</dbReference>
<dbReference type="Gene3D" id="4.10.520.10">
    <property type="entry name" value="IHF-like DNA-binding proteins"/>
    <property type="match status" value="1"/>
</dbReference>
<reference evidence="5 6" key="1">
    <citation type="submission" date="2022-10" db="EMBL/GenBank/DDBJ databases">
        <title>Host association and intracellularity evolved multiple times independently in the Rickettsiales.</title>
        <authorList>
            <person name="Castelli M."/>
            <person name="Nardi T."/>
            <person name="Gammuto L."/>
            <person name="Bellinzona G."/>
            <person name="Sabaneyeva E."/>
            <person name="Potekhin A."/>
            <person name="Serra V."/>
            <person name="Petroni G."/>
            <person name="Sassera D."/>
        </authorList>
    </citation>
    <scope>NUCLEOTIDE SEQUENCE [LARGE SCALE GENOMIC DNA]</scope>
    <source>
        <strain evidence="5 6">Kr 154-4</strain>
    </source>
</reference>
<dbReference type="PANTHER" id="PTHR33175">
    <property type="entry name" value="DNA-BINDING PROTEIN HU"/>
    <property type="match status" value="1"/>
</dbReference>
<dbReference type="PRINTS" id="PR01727">
    <property type="entry name" value="DNABINDINGHU"/>
</dbReference>
<keyword evidence="3 5" id="KW-0238">DNA-binding</keyword>
<dbReference type="EMBL" id="CP112932">
    <property type="protein sequence ID" value="WPY01058.1"/>
    <property type="molecule type" value="Genomic_DNA"/>
</dbReference>
<dbReference type="InterPro" id="IPR000119">
    <property type="entry name" value="Hist_DNA-bd"/>
</dbReference>
<organism evidence="5 6">
    <name type="scientific">Candidatus Trichorickettsia mobilis</name>
    <dbReference type="NCBI Taxonomy" id="1346319"/>
    <lineage>
        <taxon>Bacteria</taxon>
        <taxon>Pseudomonadati</taxon>
        <taxon>Pseudomonadota</taxon>
        <taxon>Alphaproteobacteria</taxon>
        <taxon>Rickettsiales</taxon>
        <taxon>Rickettsiaceae</taxon>
        <taxon>Rickettsieae</taxon>
        <taxon>Candidatus Trichorickettsia</taxon>
    </lineage>
</organism>
<dbReference type="CDD" id="cd13831">
    <property type="entry name" value="HU"/>
    <property type="match status" value="1"/>
</dbReference>
<evidence type="ECO:0000256" key="3">
    <source>
        <dbReference type="ARBA" id="ARBA00023125"/>
    </source>
</evidence>
<keyword evidence="6" id="KW-1185">Reference proteome</keyword>
<accession>A0ABZ0UVQ3</accession>
<keyword evidence="2" id="KW-0226">DNA condensation</keyword>
<dbReference type="PANTHER" id="PTHR33175:SF3">
    <property type="entry name" value="DNA-BINDING PROTEIN HU-BETA"/>
    <property type="match status" value="1"/>
</dbReference>
<sequence>MNKGELISLMAELSGNSKADAERALNNVTDSVIMALSKGHDINLVGFGSFQVQNRQAREGRNPKTGEKMHIAAYKQPVFKAGKKMKDACN</sequence>
<gene>
    <name evidence="5" type="ORF">Trichorick_00952</name>
</gene>
<name>A0ABZ0UVQ3_9RICK</name>
<proteinExistence type="inferred from homology"/>
<evidence type="ECO:0000313" key="5">
    <source>
        <dbReference type="EMBL" id="WPY01058.1"/>
    </source>
</evidence>
<dbReference type="SUPFAM" id="SSF47729">
    <property type="entry name" value="IHF-like DNA-binding proteins"/>
    <property type="match status" value="1"/>
</dbReference>
<dbReference type="Pfam" id="PF00216">
    <property type="entry name" value="Bac_DNA_binding"/>
    <property type="match status" value="1"/>
</dbReference>
<dbReference type="SMART" id="SM00411">
    <property type="entry name" value="BHL"/>
    <property type="match status" value="1"/>
</dbReference>
<evidence type="ECO:0000256" key="1">
    <source>
        <dbReference type="ARBA" id="ARBA00010529"/>
    </source>
</evidence>